<name>A0ACC2RTJ7_9FUNG</name>
<keyword evidence="2" id="KW-1185">Reference proteome</keyword>
<comment type="caution">
    <text evidence="1">The sequence shown here is derived from an EMBL/GenBank/DDBJ whole genome shotgun (WGS) entry which is preliminary data.</text>
</comment>
<dbReference type="EMBL" id="QTSX02006521">
    <property type="protein sequence ID" value="KAJ9053416.1"/>
    <property type="molecule type" value="Genomic_DNA"/>
</dbReference>
<accession>A0ACC2RTJ7</accession>
<proteinExistence type="predicted"/>
<sequence length="133" mass="14604">MLFAGLCIRLKQMLVPFAKFVVFTLVPALMMICCTTPDLWGRILHSFHHVGANSDQFLHIFGNIPGQAQDILTTSENAVRSLTCDDLEFVTTDISLSVSPGLSSPLPLSSEAPVGQQRPYQHFVNMATVNSKL</sequence>
<organism evidence="1 2">
    <name type="scientific">Entomophthora muscae</name>
    <dbReference type="NCBI Taxonomy" id="34485"/>
    <lineage>
        <taxon>Eukaryota</taxon>
        <taxon>Fungi</taxon>
        <taxon>Fungi incertae sedis</taxon>
        <taxon>Zoopagomycota</taxon>
        <taxon>Entomophthoromycotina</taxon>
        <taxon>Entomophthoromycetes</taxon>
        <taxon>Entomophthorales</taxon>
        <taxon>Entomophthoraceae</taxon>
        <taxon>Entomophthora</taxon>
    </lineage>
</organism>
<protein>
    <submittedName>
        <fullName evidence="1">Uncharacterized protein</fullName>
    </submittedName>
</protein>
<reference evidence="1" key="1">
    <citation type="submission" date="2022-04" db="EMBL/GenBank/DDBJ databases">
        <title>Genome of the entomopathogenic fungus Entomophthora muscae.</title>
        <authorList>
            <person name="Elya C."/>
            <person name="Lovett B.R."/>
            <person name="Lee E."/>
            <person name="Macias A.M."/>
            <person name="Hajek A.E."/>
            <person name="De Bivort B.L."/>
            <person name="Kasson M.T."/>
            <person name="De Fine Licht H.H."/>
            <person name="Stajich J.E."/>
        </authorList>
    </citation>
    <scope>NUCLEOTIDE SEQUENCE</scope>
    <source>
        <strain evidence="1">Berkeley</strain>
    </source>
</reference>
<dbReference type="Proteomes" id="UP001165960">
    <property type="component" value="Unassembled WGS sequence"/>
</dbReference>
<evidence type="ECO:0000313" key="1">
    <source>
        <dbReference type="EMBL" id="KAJ9053416.1"/>
    </source>
</evidence>
<gene>
    <name evidence="1" type="ORF">DSO57_1024375</name>
</gene>
<evidence type="ECO:0000313" key="2">
    <source>
        <dbReference type="Proteomes" id="UP001165960"/>
    </source>
</evidence>